<evidence type="ECO:0000256" key="1">
    <source>
        <dbReference type="SAM" id="SignalP"/>
    </source>
</evidence>
<dbReference type="Proteomes" id="UP001589700">
    <property type="component" value="Unassembled WGS sequence"/>
</dbReference>
<protein>
    <submittedName>
        <fullName evidence="2">Uncharacterized protein</fullName>
    </submittedName>
</protein>
<comment type="caution">
    <text evidence="2">The sequence shown here is derived from an EMBL/GenBank/DDBJ whole genome shotgun (WGS) entry which is preliminary data.</text>
</comment>
<organism evidence="2 3">
    <name type="scientific">Dietzia aerolata</name>
    <dbReference type="NCBI Taxonomy" id="595984"/>
    <lineage>
        <taxon>Bacteria</taxon>
        <taxon>Bacillati</taxon>
        <taxon>Actinomycetota</taxon>
        <taxon>Actinomycetes</taxon>
        <taxon>Mycobacteriales</taxon>
        <taxon>Dietziaceae</taxon>
        <taxon>Dietzia</taxon>
    </lineage>
</organism>
<dbReference type="PROSITE" id="PS51257">
    <property type="entry name" value="PROKAR_LIPOPROTEIN"/>
    <property type="match status" value="1"/>
</dbReference>
<proteinExistence type="predicted"/>
<sequence length="300" mass="31390">MRPRGILATLAVVMSVSSGCVLAPPDRSAEFGELVDELRSMPGVNGVRDRYSSGFSQGRELRLEVLVEDAATVGELAAVSDTVRSADADGQFDRFTRRLIFALPQDSRFYSGVSRFVVGWGGWQAGYDAPAACWLELTHLYPGLVVDTIGHTPGAERNLLDVYLRTGPTAEAGPAGPDTLTAERAITRCLEVGGPGGGYEIRFRLDGPVVELAGSAPDVRRVLALHRVLAGLGGSGEEYAVAGFRMDGDELAEVTVAAVPEAAGVAEPDAEAVLRDLDSATAGAGVPGGEVGEPRILVAE</sequence>
<gene>
    <name evidence="2" type="ORF">ACFFVD_04250</name>
</gene>
<accession>A0ABV5JMR0</accession>
<dbReference type="EMBL" id="JBHMDY010000002">
    <property type="protein sequence ID" value="MFB9259005.1"/>
    <property type="molecule type" value="Genomic_DNA"/>
</dbReference>
<reference evidence="2 3" key="1">
    <citation type="submission" date="2024-09" db="EMBL/GenBank/DDBJ databases">
        <authorList>
            <person name="Sun Q."/>
            <person name="Mori K."/>
        </authorList>
    </citation>
    <scope>NUCLEOTIDE SEQUENCE [LARGE SCALE GENOMIC DNA]</scope>
    <source>
        <strain evidence="2 3">CCM 7659</strain>
    </source>
</reference>
<dbReference type="RefSeq" id="WP_182631422.1">
    <property type="nucleotide sequence ID" value="NZ_JBHMDY010000002.1"/>
</dbReference>
<feature type="signal peptide" evidence="1">
    <location>
        <begin position="1"/>
        <end position="23"/>
    </location>
</feature>
<evidence type="ECO:0000313" key="3">
    <source>
        <dbReference type="Proteomes" id="UP001589700"/>
    </source>
</evidence>
<keyword evidence="3" id="KW-1185">Reference proteome</keyword>
<evidence type="ECO:0000313" key="2">
    <source>
        <dbReference type="EMBL" id="MFB9259005.1"/>
    </source>
</evidence>
<keyword evidence="1" id="KW-0732">Signal</keyword>
<feature type="chain" id="PRO_5045179386" evidence="1">
    <location>
        <begin position="24"/>
        <end position="300"/>
    </location>
</feature>
<name>A0ABV5JMR0_9ACTN</name>